<reference evidence="3 4" key="1">
    <citation type="submission" date="2018-06" db="EMBL/GenBank/DDBJ databases">
        <authorList>
            <consortium name="Pathogen Informatics"/>
            <person name="Doyle S."/>
        </authorList>
    </citation>
    <scope>NUCLEOTIDE SEQUENCE [LARGE SCALE GENOMIC DNA]</scope>
    <source>
        <strain evidence="3 4">NCTC9645</strain>
    </source>
</reference>
<evidence type="ECO:0000313" key="3">
    <source>
        <dbReference type="EMBL" id="SQC21112.1"/>
    </source>
</evidence>
<comment type="cofactor">
    <cofactor evidence="1">
        <name>pyridoxal 5'-phosphate</name>
        <dbReference type="ChEBI" id="CHEBI:597326"/>
    </cofactor>
</comment>
<evidence type="ECO:0000313" key="4">
    <source>
        <dbReference type="Proteomes" id="UP000250675"/>
    </source>
</evidence>
<dbReference type="GO" id="GO:0004125">
    <property type="term" value="F:L-seryl-tRNA(Sec) selenium transferase activity"/>
    <property type="evidence" value="ECO:0007669"/>
    <property type="project" value="TreeGrafter"/>
</dbReference>
<keyword evidence="2" id="KW-0663">Pyridoxal phosphate</keyword>
<dbReference type="EMBL" id="UASO01000004">
    <property type="protein sequence ID" value="SQC21112.1"/>
    <property type="molecule type" value="Genomic_DNA"/>
</dbReference>
<dbReference type="Proteomes" id="UP000250675">
    <property type="component" value="Unassembled WGS sequence"/>
</dbReference>
<accession>A0A2X3CUL3</accession>
<sequence>MVDKMTPFIEQLNTLNGVTARVVWDSAGRDIARAEIKFDEVTTGVKTGDLVNALKQGEYAIYFRGYKANEGIIEADVRSVNAQQLEVVARRIAEVLNKEKQA</sequence>
<dbReference type="AlphaFoldDB" id="A0A2X3CUL3"/>
<keyword evidence="3" id="KW-0808">Transferase</keyword>
<proteinExistence type="predicted"/>
<gene>
    <name evidence="3" type="ORF">NCTC9645_02040</name>
</gene>
<evidence type="ECO:0000256" key="2">
    <source>
        <dbReference type="ARBA" id="ARBA00022898"/>
    </source>
</evidence>
<dbReference type="PANTHER" id="PTHR32328">
    <property type="entry name" value="L-SERYL-TRNA(SEC) SELENIUM TRANSFERASE"/>
    <property type="match status" value="1"/>
</dbReference>
<evidence type="ECO:0000256" key="1">
    <source>
        <dbReference type="ARBA" id="ARBA00001933"/>
    </source>
</evidence>
<organism evidence="3 4">
    <name type="scientific">Klebsiella pneumoniae</name>
    <dbReference type="NCBI Taxonomy" id="573"/>
    <lineage>
        <taxon>Bacteria</taxon>
        <taxon>Pseudomonadati</taxon>
        <taxon>Pseudomonadota</taxon>
        <taxon>Gammaproteobacteria</taxon>
        <taxon>Enterobacterales</taxon>
        <taxon>Enterobacteriaceae</taxon>
        <taxon>Klebsiella/Raoultella group</taxon>
        <taxon>Klebsiella</taxon>
        <taxon>Klebsiella pneumoniae complex</taxon>
    </lineage>
</organism>
<dbReference type="PANTHER" id="PTHR32328:SF0">
    <property type="entry name" value="L-SERYL-TRNA(SEC) SELENIUM TRANSFERASE"/>
    <property type="match status" value="1"/>
</dbReference>
<name>A0A2X3CUL3_KLEPN</name>
<protein>
    <submittedName>
        <fullName evidence="3">L-seryl-tRNA(Sec) selenium transferase-related protein</fullName>
    </submittedName>
</protein>